<dbReference type="GO" id="GO:0005737">
    <property type="term" value="C:cytoplasm"/>
    <property type="evidence" value="ECO:0007669"/>
    <property type="project" value="TreeGrafter"/>
</dbReference>
<keyword evidence="2" id="KW-0012">Acyltransferase</keyword>
<evidence type="ECO:0000256" key="2">
    <source>
        <dbReference type="ARBA" id="ARBA00023315"/>
    </source>
</evidence>
<evidence type="ECO:0000313" key="5">
    <source>
        <dbReference type="EMBL" id="NNG35303.1"/>
    </source>
</evidence>
<gene>
    <name evidence="5" type="ORF">HKD39_06170</name>
</gene>
<accession>A0A849A751</accession>
<keyword evidence="1 5" id="KW-0808">Transferase</keyword>
<dbReference type="EMBL" id="JABEND010000003">
    <property type="protein sequence ID" value="NNG35303.1"/>
    <property type="molecule type" value="Genomic_DNA"/>
</dbReference>
<evidence type="ECO:0000256" key="3">
    <source>
        <dbReference type="ARBA" id="ARBA00038502"/>
    </source>
</evidence>
<dbReference type="Pfam" id="PF13302">
    <property type="entry name" value="Acetyltransf_3"/>
    <property type="match status" value="1"/>
</dbReference>
<comment type="similarity">
    <text evidence="3">Belongs to the acetyltransferase family. RimJ subfamily.</text>
</comment>
<dbReference type="PANTHER" id="PTHR43792:SF8">
    <property type="entry name" value="[RIBOSOMAL PROTEIN US5]-ALANINE N-ACETYLTRANSFERASE"/>
    <property type="match status" value="1"/>
</dbReference>
<evidence type="ECO:0000256" key="1">
    <source>
        <dbReference type="ARBA" id="ARBA00022679"/>
    </source>
</evidence>
<feature type="domain" description="N-acetyltransferase" evidence="4">
    <location>
        <begin position="26"/>
        <end position="206"/>
    </location>
</feature>
<comment type="caution">
    <text evidence="5">The sequence shown here is derived from an EMBL/GenBank/DDBJ whole genome shotgun (WGS) entry which is preliminary data.</text>
</comment>
<dbReference type="PROSITE" id="PS51186">
    <property type="entry name" value="GNAT"/>
    <property type="match status" value="1"/>
</dbReference>
<protein>
    <submittedName>
        <fullName evidence="5">GNAT family N-acetyltransferase</fullName>
    </submittedName>
</protein>
<sequence>MQAILGGPSGALPASLGPAMSGAGRVTLRPLRRSDGAEWRRIRIRDEKLLRPWDVSGSMTWEQRHSRPEWRRHRVQLQQATARGEAFGFAIEVDPGSASGEPAERFAGQVTFGAIQRGALRSGWVGYWVDSELHQQGVASAAVAIGVDYAFTFGGLHRVEATIAPANEASQKVVRRLGFRQEGLLKRYLDIDGAWRDHLLFALTVEDVPNGVMARLRHRTAR</sequence>
<proteinExistence type="inferred from homology"/>
<dbReference type="RefSeq" id="WP_171199016.1">
    <property type="nucleotide sequence ID" value="NZ_JABEND010000003.1"/>
</dbReference>
<dbReference type="SUPFAM" id="SSF55729">
    <property type="entry name" value="Acyl-CoA N-acyltransferases (Nat)"/>
    <property type="match status" value="1"/>
</dbReference>
<organism evidence="5 6">
    <name type="scientific">Nakamurella aerolata</name>
    <dbReference type="NCBI Taxonomy" id="1656892"/>
    <lineage>
        <taxon>Bacteria</taxon>
        <taxon>Bacillati</taxon>
        <taxon>Actinomycetota</taxon>
        <taxon>Actinomycetes</taxon>
        <taxon>Nakamurellales</taxon>
        <taxon>Nakamurellaceae</taxon>
        <taxon>Nakamurella</taxon>
    </lineage>
</organism>
<dbReference type="AlphaFoldDB" id="A0A849A751"/>
<reference evidence="5 6" key="1">
    <citation type="submission" date="2020-05" db="EMBL/GenBank/DDBJ databases">
        <title>Nakamurella sp. DB0629 isolated from air conditioner.</title>
        <authorList>
            <person name="Kim D.H."/>
            <person name="Kim D.-U."/>
        </authorList>
    </citation>
    <scope>NUCLEOTIDE SEQUENCE [LARGE SCALE GENOMIC DNA]</scope>
    <source>
        <strain evidence="5 6">DB0629</strain>
    </source>
</reference>
<dbReference type="GO" id="GO:0008999">
    <property type="term" value="F:protein-N-terminal-alanine acetyltransferase activity"/>
    <property type="evidence" value="ECO:0007669"/>
    <property type="project" value="TreeGrafter"/>
</dbReference>
<evidence type="ECO:0000259" key="4">
    <source>
        <dbReference type="PROSITE" id="PS51186"/>
    </source>
</evidence>
<dbReference type="Gene3D" id="3.40.630.30">
    <property type="match status" value="1"/>
</dbReference>
<dbReference type="Proteomes" id="UP000562984">
    <property type="component" value="Unassembled WGS sequence"/>
</dbReference>
<evidence type="ECO:0000313" key="6">
    <source>
        <dbReference type="Proteomes" id="UP000562984"/>
    </source>
</evidence>
<dbReference type="PANTHER" id="PTHR43792">
    <property type="entry name" value="GNAT FAMILY, PUTATIVE (AFU_ORTHOLOGUE AFUA_3G00765)-RELATED-RELATED"/>
    <property type="match status" value="1"/>
</dbReference>
<dbReference type="InterPro" id="IPR016181">
    <property type="entry name" value="Acyl_CoA_acyltransferase"/>
</dbReference>
<dbReference type="InterPro" id="IPR051531">
    <property type="entry name" value="N-acetyltransferase"/>
</dbReference>
<name>A0A849A751_9ACTN</name>
<keyword evidence="6" id="KW-1185">Reference proteome</keyword>
<dbReference type="InterPro" id="IPR000182">
    <property type="entry name" value="GNAT_dom"/>
</dbReference>